<reference evidence="1" key="1">
    <citation type="submission" date="2020-09" db="EMBL/GenBank/DDBJ databases">
        <title>A novel bacterium of genus Neiella, isolated from South China Sea.</title>
        <authorList>
            <person name="Huang H."/>
            <person name="Mo K."/>
            <person name="Hu Y."/>
        </authorList>
    </citation>
    <scope>NUCLEOTIDE SEQUENCE</scope>
    <source>
        <strain evidence="1">HB171785</strain>
    </source>
</reference>
<evidence type="ECO:0000313" key="1">
    <source>
        <dbReference type="EMBL" id="MBD1388317.1"/>
    </source>
</evidence>
<evidence type="ECO:0000313" key="2">
    <source>
        <dbReference type="Proteomes" id="UP000638014"/>
    </source>
</evidence>
<keyword evidence="2" id="KW-1185">Reference proteome</keyword>
<dbReference type="RefSeq" id="WP_191143435.1">
    <property type="nucleotide sequence ID" value="NZ_JACXAF010000003.1"/>
</dbReference>
<name>A0A8J6QH14_9GAMM</name>
<dbReference type="Proteomes" id="UP000638014">
    <property type="component" value="Unassembled WGS sequence"/>
</dbReference>
<proteinExistence type="predicted"/>
<protein>
    <submittedName>
        <fullName evidence="1">Uncharacterized protein</fullName>
    </submittedName>
</protein>
<organism evidence="1 2">
    <name type="scientific">Neiella litorisoli</name>
    <dbReference type="NCBI Taxonomy" id="2771431"/>
    <lineage>
        <taxon>Bacteria</taxon>
        <taxon>Pseudomonadati</taxon>
        <taxon>Pseudomonadota</taxon>
        <taxon>Gammaproteobacteria</taxon>
        <taxon>Alteromonadales</taxon>
        <taxon>Echinimonadaceae</taxon>
        <taxon>Neiella</taxon>
    </lineage>
</organism>
<sequence length="167" mass="20190">MIFDDYFIVIPVYRLPEDKYYSEMNKDFEKLVSSTWDEDFRKNNPDLVENWKRSHRSSYGGDWEFNEIIGHIKLFFMGSQVRGEYWSTKPRRKVKTRKKEFEFKAHKLAAESEIWDKTNSGILSAIEEYLSRCERELKNRHIDLREFEALKAHIDWVSVHKVKNKFA</sequence>
<accession>A0A8J6QH14</accession>
<gene>
    <name evidence="1" type="ORF">IC617_02655</name>
</gene>
<dbReference type="EMBL" id="JACXAF010000003">
    <property type="protein sequence ID" value="MBD1388317.1"/>
    <property type="molecule type" value="Genomic_DNA"/>
</dbReference>
<dbReference type="AlphaFoldDB" id="A0A8J6QH14"/>
<comment type="caution">
    <text evidence="1">The sequence shown here is derived from an EMBL/GenBank/DDBJ whole genome shotgun (WGS) entry which is preliminary data.</text>
</comment>